<protein>
    <submittedName>
        <fullName evidence="1">Uncharacterized protein</fullName>
    </submittedName>
</protein>
<dbReference type="Gramene" id="rna-AYBTSS11_LOCUS31430">
    <property type="protein sequence ID" value="CAJ1979217.1"/>
    <property type="gene ID" value="gene-AYBTSS11_LOCUS31430"/>
</dbReference>
<gene>
    <name evidence="1" type="ORF">AYBTSS11_LOCUS31430</name>
</gene>
<dbReference type="Proteomes" id="UP001189624">
    <property type="component" value="Chromosome 11"/>
</dbReference>
<evidence type="ECO:0000313" key="2">
    <source>
        <dbReference type="Proteomes" id="UP001189624"/>
    </source>
</evidence>
<keyword evidence="2" id="KW-1185">Reference proteome</keyword>
<sequence length="71" mass="7746">GLEFLRKGVSYYDREYLVTEIGGSPLIVRGSISSFARKRGQIATCHGKLRFCFLDGPHAGDVIGKESNGVD</sequence>
<reference evidence="1" key="1">
    <citation type="submission" date="2023-10" db="EMBL/GenBank/DDBJ databases">
        <authorList>
            <person name="Domelevo Entfellner J.-B."/>
        </authorList>
    </citation>
    <scope>NUCLEOTIDE SEQUENCE</scope>
</reference>
<organism evidence="1 2">
    <name type="scientific">Sphenostylis stenocarpa</name>
    <dbReference type="NCBI Taxonomy" id="92480"/>
    <lineage>
        <taxon>Eukaryota</taxon>
        <taxon>Viridiplantae</taxon>
        <taxon>Streptophyta</taxon>
        <taxon>Embryophyta</taxon>
        <taxon>Tracheophyta</taxon>
        <taxon>Spermatophyta</taxon>
        <taxon>Magnoliopsida</taxon>
        <taxon>eudicotyledons</taxon>
        <taxon>Gunneridae</taxon>
        <taxon>Pentapetalae</taxon>
        <taxon>rosids</taxon>
        <taxon>fabids</taxon>
        <taxon>Fabales</taxon>
        <taxon>Fabaceae</taxon>
        <taxon>Papilionoideae</taxon>
        <taxon>50 kb inversion clade</taxon>
        <taxon>NPAAA clade</taxon>
        <taxon>indigoferoid/millettioid clade</taxon>
        <taxon>Phaseoleae</taxon>
        <taxon>Sphenostylis</taxon>
    </lineage>
</organism>
<name>A0AA87B9U7_9FABA</name>
<proteinExistence type="predicted"/>
<dbReference type="AlphaFoldDB" id="A0AA87B9U7"/>
<feature type="non-terminal residue" evidence="1">
    <location>
        <position position="1"/>
    </location>
</feature>
<evidence type="ECO:0000313" key="1">
    <source>
        <dbReference type="EMBL" id="CAJ1979217.1"/>
    </source>
</evidence>
<accession>A0AA87B9U7</accession>
<dbReference type="EMBL" id="OY731408">
    <property type="protein sequence ID" value="CAJ1979217.1"/>
    <property type="molecule type" value="Genomic_DNA"/>
</dbReference>